<sequence length="277" mass="31355">MEAKQIERNVIARVRALEVRIAWPTIALAAAVFVGWSLTVLAAAMGWLPLWLALPVNAVFAYLAYTPAHDSTHGSVARGAHEWLNYVVGLSAVFPLLHNISLHRLTHLSHHRHLNDPEMDADHWVAAERWWSVLARCMTVVFSHYRLGWRLADWRTRAIAVLENAASLAVPLLVALFAGWETALLAVIVPAIIGQTALAFLFDYIVHAPYDGKGRFGATRAFLLPHRWRRIGSALWMQQNYHLAHHLYPWIPFYRYRHVLEAAEPLVEARGGVIVRL</sequence>
<name>A0A419RUL5_9SPHN</name>
<dbReference type="OrthoDB" id="784276at2"/>
<keyword evidence="4" id="KW-1185">Reference proteome</keyword>
<dbReference type="RefSeq" id="WP_120048485.1">
    <property type="nucleotide sequence ID" value="NZ_RAHX01000001.1"/>
</dbReference>
<dbReference type="GO" id="GO:0006629">
    <property type="term" value="P:lipid metabolic process"/>
    <property type="evidence" value="ECO:0007669"/>
    <property type="project" value="InterPro"/>
</dbReference>
<dbReference type="Pfam" id="PF00487">
    <property type="entry name" value="FA_desaturase"/>
    <property type="match status" value="1"/>
</dbReference>
<proteinExistence type="predicted"/>
<reference evidence="3 4" key="1">
    <citation type="journal article" date="2017" name="Int. J. Syst. Evol. Microbiol.">
        <title>Erythrobacter aquimixticola sp. nov., isolated from the junction between the ocean and a freshwater spring.</title>
        <authorList>
            <person name="Park S."/>
            <person name="Jung Y.T."/>
            <person name="Choi S.J."/>
            <person name="Yoon J.H."/>
        </authorList>
    </citation>
    <scope>NUCLEOTIDE SEQUENCE [LARGE SCALE GENOMIC DNA]</scope>
    <source>
        <strain evidence="3 4">JSSK-14</strain>
    </source>
</reference>
<feature type="transmembrane region" description="Helical" evidence="1">
    <location>
        <begin position="159"/>
        <end position="178"/>
    </location>
</feature>
<organism evidence="3 4">
    <name type="scientific">Aurantiacibacter aquimixticola</name>
    <dbReference type="NCBI Taxonomy" id="1958945"/>
    <lineage>
        <taxon>Bacteria</taxon>
        <taxon>Pseudomonadati</taxon>
        <taxon>Pseudomonadota</taxon>
        <taxon>Alphaproteobacteria</taxon>
        <taxon>Sphingomonadales</taxon>
        <taxon>Erythrobacteraceae</taxon>
        <taxon>Aurantiacibacter</taxon>
    </lineage>
</organism>
<dbReference type="EMBL" id="RAHX01000001">
    <property type="protein sequence ID" value="RJY09476.1"/>
    <property type="molecule type" value="Genomic_DNA"/>
</dbReference>
<dbReference type="Proteomes" id="UP000285232">
    <property type="component" value="Unassembled WGS sequence"/>
</dbReference>
<evidence type="ECO:0000256" key="1">
    <source>
        <dbReference type="SAM" id="Phobius"/>
    </source>
</evidence>
<dbReference type="AlphaFoldDB" id="A0A419RUL5"/>
<accession>A0A419RUL5</accession>
<evidence type="ECO:0000313" key="3">
    <source>
        <dbReference type="EMBL" id="RJY09476.1"/>
    </source>
</evidence>
<evidence type="ECO:0000313" key="4">
    <source>
        <dbReference type="Proteomes" id="UP000285232"/>
    </source>
</evidence>
<dbReference type="InterPro" id="IPR005804">
    <property type="entry name" value="FA_desaturase_dom"/>
</dbReference>
<gene>
    <name evidence="3" type="ORF">D6201_08995</name>
</gene>
<feature type="transmembrane region" description="Helical" evidence="1">
    <location>
        <begin position="44"/>
        <end position="63"/>
    </location>
</feature>
<feature type="transmembrane region" description="Helical" evidence="1">
    <location>
        <begin position="184"/>
        <end position="206"/>
    </location>
</feature>
<keyword evidence="1" id="KW-0472">Membrane</keyword>
<keyword evidence="1" id="KW-1133">Transmembrane helix</keyword>
<keyword evidence="1" id="KW-0812">Transmembrane</keyword>
<protein>
    <recommendedName>
        <fullName evidence="2">Fatty acid desaturase domain-containing protein</fullName>
    </recommendedName>
</protein>
<comment type="caution">
    <text evidence="3">The sequence shown here is derived from an EMBL/GenBank/DDBJ whole genome shotgun (WGS) entry which is preliminary data.</text>
</comment>
<feature type="transmembrane region" description="Helical" evidence="1">
    <location>
        <begin position="21"/>
        <end position="38"/>
    </location>
</feature>
<evidence type="ECO:0000259" key="2">
    <source>
        <dbReference type="Pfam" id="PF00487"/>
    </source>
</evidence>
<feature type="domain" description="Fatty acid desaturase" evidence="2">
    <location>
        <begin position="46"/>
        <end position="271"/>
    </location>
</feature>